<reference evidence="1" key="1">
    <citation type="submission" date="2021-01" db="EMBL/GenBank/DDBJ databases">
        <authorList>
            <person name="Corre E."/>
            <person name="Pelletier E."/>
            <person name="Niang G."/>
            <person name="Scheremetjew M."/>
            <person name="Finn R."/>
            <person name="Kale V."/>
            <person name="Holt S."/>
            <person name="Cochrane G."/>
            <person name="Meng A."/>
            <person name="Brown T."/>
            <person name="Cohen L."/>
        </authorList>
    </citation>
    <scope>NUCLEOTIDE SEQUENCE</scope>
    <source>
        <strain evidence="1">CCAP979/52</strain>
    </source>
</reference>
<dbReference type="EMBL" id="HBEZ01005849">
    <property type="protein sequence ID" value="CAD8625633.1"/>
    <property type="molecule type" value="Transcribed_RNA"/>
</dbReference>
<protein>
    <submittedName>
        <fullName evidence="1">Uncharacterized protein</fullName>
    </submittedName>
</protein>
<accession>A0A7S0LXT1</accession>
<proteinExistence type="predicted"/>
<organism evidence="1">
    <name type="scientific">Cryptomonas curvata</name>
    <dbReference type="NCBI Taxonomy" id="233186"/>
    <lineage>
        <taxon>Eukaryota</taxon>
        <taxon>Cryptophyceae</taxon>
        <taxon>Cryptomonadales</taxon>
        <taxon>Cryptomonadaceae</taxon>
        <taxon>Cryptomonas</taxon>
    </lineage>
</organism>
<gene>
    <name evidence="1" type="ORF">CCUR1050_LOCUS3310</name>
</gene>
<sequence length="116" mass="12990">MAVYLATSAWTNGATVVVDHGYTAGKRGLDDETDFPAKRLKQLLHDGYIVHGQEWANQAFQNVTKGALDSQMVETVSTANHQEFAAQASMDVETQNSAKEGEWWAWWNERIRSCQS</sequence>
<evidence type="ECO:0000313" key="1">
    <source>
        <dbReference type="EMBL" id="CAD8625633.1"/>
    </source>
</evidence>
<name>A0A7S0LXT1_9CRYP</name>
<dbReference type="AlphaFoldDB" id="A0A7S0LXT1"/>